<dbReference type="InterPro" id="IPR050173">
    <property type="entry name" value="ABC_transporter_C-like"/>
</dbReference>
<dbReference type="OrthoDB" id="6500128at2759"/>
<dbReference type="AlphaFoldDB" id="A0A7R9KLS6"/>
<feature type="domain" description="ABC transmembrane type-1" evidence="12">
    <location>
        <begin position="1"/>
        <end position="174"/>
    </location>
</feature>
<evidence type="ECO:0000256" key="7">
    <source>
        <dbReference type="ARBA" id="ARBA00022840"/>
    </source>
</evidence>
<keyword evidence="5" id="KW-0677">Repeat</keyword>
<dbReference type="EMBL" id="OC857610">
    <property type="protein sequence ID" value="CAD7625402.1"/>
    <property type="molecule type" value="Genomic_DNA"/>
</dbReference>
<dbReference type="Gene3D" id="1.20.1560.10">
    <property type="entry name" value="ABC transporter type 1, transmembrane domain"/>
    <property type="match status" value="1"/>
</dbReference>
<dbReference type="InterPro" id="IPR027417">
    <property type="entry name" value="P-loop_NTPase"/>
</dbReference>
<dbReference type="GO" id="GO:0016887">
    <property type="term" value="F:ATP hydrolysis activity"/>
    <property type="evidence" value="ECO:0007669"/>
    <property type="project" value="InterPro"/>
</dbReference>
<comment type="subcellular location">
    <subcellularLocation>
        <location evidence="1">Membrane</location>
        <topology evidence="1">Multi-pass membrane protein</topology>
    </subcellularLocation>
</comment>
<dbReference type="PANTHER" id="PTHR24223">
    <property type="entry name" value="ATP-BINDING CASSETTE SUB-FAMILY C"/>
    <property type="match status" value="1"/>
</dbReference>
<protein>
    <submittedName>
        <fullName evidence="13">Uncharacterized protein</fullName>
    </submittedName>
</protein>
<dbReference type="FunFam" id="1.20.1560.10:FF:000013">
    <property type="entry name" value="ABC transporter C family member 2"/>
    <property type="match status" value="1"/>
</dbReference>
<accession>A0A7R9KLS6</accession>
<evidence type="ECO:0000256" key="3">
    <source>
        <dbReference type="ARBA" id="ARBA00022448"/>
    </source>
</evidence>
<dbReference type="PROSITE" id="PS00211">
    <property type="entry name" value="ABC_TRANSPORTER_1"/>
    <property type="match status" value="1"/>
</dbReference>
<evidence type="ECO:0000313" key="14">
    <source>
        <dbReference type="Proteomes" id="UP000759131"/>
    </source>
</evidence>
<dbReference type="InterPro" id="IPR003439">
    <property type="entry name" value="ABC_transporter-like_ATP-bd"/>
</dbReference>
<dbReference type="GO" id="GO:0005524">
    <property type="term" value="F:ATP binding"/>
    <property type="evidence" value="ECO:0007669"/>
    <property type="project" value="UniProtKB-KW"/>
</dbReference>
<evidence type="ECO:0000256" key="1">
    <source>
        <dbReference type="ARBA" id="ARBA00004141"/>
    </source>
</evidence>
<evidence type="ECO:0000259" key="11">
    <source>
        <dbReference type="PROSITE" id="PS50893"/>
    </source>
</evidence>
<organism evidence="13">
    <name type="scientific">Medioppia subpectinata</name>
    <dbReference type="NCBI Taxonomy" id="1979941"/>
    <lineage>
        <taxon>Eukaryota</taxon>
        <taxon>Metazoa</taxon>
        <taxon>Ecdysozoa</taxon>
        <taxon>Arthropoda</taxon>
        <taxon>Chelicerata</taxon>
        <taxon>Arachnida</taxon>
        <taxon>Acari</taxon>
        <taxon>Acariformes</taxon>
        <taxon>Sarcoptiformes</taxon>
        <taxon>Oribatida</taxon>
        <taxon>Brachypylina</taxon>
        <taxon>Oppioidea</taxon>
        <taxon>Oppiidae</taxon>
        <taxon>Medioppia</taxon>
    </lineage>
</organism>
<evidence type="ECO:0000256" key="8">
    <source>
        <dbReference type="ARBA" id="ARBA00022989"/>
    </source>
</evidence>
<evidence type="ECO:0000256" key="4">
    <source>
        <dbReference type="ARBA" id="ARBA00022692"/>
    </source>
</evidence>
<keyword evidence="4 10" id="KW-0812">Transmembrane</keyword>
<evidence type="ECO:0000313" key="13">
    <source>
        <dbReference type="EMBL" id="CAD7625402.1"/>
    </source>
</evidence>
<proteinExistence type="inferred from homology"/>
<dbReference type="Pfam" id="PF00005">
    <property type="entry name" value="ABC_tran"/>
    <property type="match status" value="1"/>
</dbReference>
<evidence type="ECO:0000256" key="5">
    <source>
        <dbReference type="ARBA" id="ARBA00022737"/>
    </source>
</evidence>
<feature type="domain" description="ABC transporter" evidence="11">
    <location>
        <begin position="290"/>
        <end position="523"/>
    </location>
</feature>
<name>A0A7R9KLS6_9ACAR</name>
<evidence type="ECO:0000256" key="6">
    <source>
        <dbReference type="ARBA" id="ARBA00022741"/>
    </source>
</evidence>
<dbReference type="EMBL" id="CAJPIZ010003035">
    <property type="protein sequence ID" value="CAG2105832.1"/>
    <property type="molecule type" value="Genomic_DNA"/>
</dbReference>
<dbReference type="GO" id="GO:0140359">
    <property type="term" value="F:ABC-type transporter activity"/>
    <property type="evidence" value="ECO:0007669"/>
    <property type="project" value="InterPro"/>
</dbReference>
<comment type="similarity">
    <text evidence="2">Belongs to the ABC transporter superfamily. ABCC family. Conjugate transporter (TC 3.A.1.208) subfamily.</text>
</comment>
<dbReference type="PROSITE" id="PS50929">
    <property type="entry name" value="ABC_TM1F"/>
    <property type="match status" value="1"/>
</dbReference>
<evidence type="ECO:0000256" key="9">
    <source>
        <dbReference type="ARBA" id="ARBA00023136"/>
    </source>
</evidence>
<dbReference type="Gene3D" id="3.40.50.300">
    <property type="entry name" value="P-loop containing nucleotide triphosphate hydrolases"/>
    <property type="match status" value="1"/>
</dbReference>
<dbReference type="FunFam" id="3.40.50.300:FF:000163">
    <property type="entry name" value="Multidrug resistance-associated protein member 4"/>
    <property type="match status" value="1"/>
</dbReference>
<dbReference type="PANTHER" id="PTHR24223:SF456">
    <property type="entry name" value="MULTIDRUG RESISTANCE-ASSOCIATED PROTEIN LETHAL(2)03659"/>
    <property type="match status" value="1"/>
</dbReference>
<dbReference type="InterPro" id="IPR036640">
    <property type="entry name" value="ABC1_TM_sf"/>
</dbReference>
<dbReference type="GO" id="GO:0016020">
    <property type="term" value="C:membrane"/>
    <property type="evidence" value="ECO:0007669"/>
    <property type="project" value="UniProtKB-SubCell"/>
</dbReference>
<sequence length="554" mass="61970">MVYSVLMAVIFITQLVRSGTWFFMCVRASVNLHNRVFGRLMRTSIAFFETKPIGRILNRFTKDMGVVDEQLPTVSYELNQIFAQIIGSVIVVSIVNPYLIIASIFLIAIILVIRWLYLKTGRDIKRFEGIARSPLYDHMTTTLSGLPTIRAFKVQDLFLRQYYRHQNDHTSAYFMCISASRVLGDHPKRFRRTFAYGVTMDWLCVSYLFCVTLFLMVYHKDLESGSAGLAFTLAMGLAGMAQWGVRQSAECETQMVSVERIVEYSGLEPETELTDSLQSPPREWPQTGRIEFVDVSLRYPNRPEPTLNGLNMVFTGGQRVGVVGRTGAGKSSLVAALFRLHPTGGRILIDGVDHRTVLVGELRRQLSVAPQEAIVFGGSVRHNLDPFDEHREDRLWEALEAVQLRQAVLEMPAQLGHELTDGGANLSVGQRQLLCLARAILRRSRILVLDEATASVDPETDALIQRAIGRHFAAATVLTIAHRLHTVIDSDQVLVMDAGRAVEYGPPHELLASSEGVFYGLVAQTGRQMAGELCRAAKQAYDERRSASGDHRLD</sequence>
<dbReference type="InterPro" id="IPR003593">
    <property type="entry name" value="AAA+_ATPase"/>
</dbReference>
<dbReference type="InterPro" id="IPR017871">
    <property type="entry name" value="ABC_transporter-like_CS"/>
</dbReference>
<dbReference type="SUPFAM" id="SSF52540">
    <property type="entry name" value="P-loop containing nucleoside triphosphate hydrolases"/>
    <property type="match status" value="1"/>
</dbReference>
<evidence type="ECO:0000256" key="2">
    <source>
        <dbReference type="ARBA" id="ARBA00009726"/>
    </source>
</evidence>
<feature type="transmembrane region" description="Helical" evidence="10">
    <location>
        <begin position="98"/>
        <end position="117"/>
    </location>
</feature>
<keyword evidence="9 10" id="KW-0472">Membrane</keyword>
<evidence type="ECO:0000259" key="12">
    <source>
        <dbReference type="PROSITE" id="PS50929"/>
    </source>
</evidence>
<dbReference type="Pfam" id="PF00664">
    <property type="entry name" value="ABC_membrane"/>
    <property type="match status" value="1"/>
</dbReference>
<keyword evidence="8 10" id="KW-1133">Transmembrane helix</keyword>
<dbReference type="Proteomes" id="UP000759131">
    <property type="component" value="Unassembled WGS sequence"/>
</dbReference>
<feature type="transmembrane region" description="Helical" evidence="10">
    <location>
        <begin position="194"/>
        <end position="218"/>
    </location>
</feature>
<keyword evidence="6" id="KW-0547">Nucleotide-binding</keyword>
<evidence type="ECO:0000256" key="10">
    <source>
        <dbReference type="SAM" id="Phobius"/>
    </source>
</evidence>
<reference evidence="13" key="1">
    <citation type="submission" date="2020-11" db="EMBL/GenBank/DDBJ databases">
        <authorList>
            <person name="Tran Van P."/>
        </authorList>
    </citation>
    <scope>NUCLEOTIDE SEQUENCE</scope>
</reference>
<keyword evidence="14" id="KW-1185">Reference proteome</keyword>
<gene>
    <name evidence="13" type="ORF">OSB1V03_LOCUS5837</name>
</gene>
<dbReference type="InterPro" id="IPR011527">
    <property type="entry name" value="ABC1_TM_dom"/>
</dbReference>
<keyword evidence="3" id="KW-0813">Transport</keyword>
<keyword evidence="7" id="KW-0067">ATP-binding</keyword>
<feature type="transmembrane region" description="Helical" evidence="10">
    <location>
        <begin position="224"/>
        <end position="245"/>
    </location>
</feature>
<dbReference type="SUPFAM" id="SSF90123">
    <property type="entry name" value="ABC transporter transmembrane region"/>
    <property type="match status" value="1"/>
</dbReference>
<dbReference type="PROSITE" id="PS50893">
    <property type="entry name" value="ABC_TRANSPORTER_2"/>
    <property type="match status" value="1"/>
</dbReference>
<dbReference type="SMART" id="SM00382">
    <property type="entry name" value="AAA"/>
    <property type="match status" value="1"/>
</dbReference>
<dbReference type="CDD" id="cd03244">
    <property type="entry name" value="ABCC_MRP_domain2"/>
    <property type="match status" value="1"/>
</dbReference>